<dbReference type="InterPro" id="IPR009061">
    <property type="entry name" value="DNA-bd_dom_put_sf"/>
</dbReference>
<evidence type="ECO:0000259" key="17">
    <source>
        <dbReference type="PROSITE" id="PS50886"/>
    </source>
</evidence>
<organism evidence="20 21">
    <name type="scientific">Pacificispira spongiicola</name>
    <dbReference type="NCBI Taxonomy" id="2729598"/>
    <lineage>
        <taxon>Bacteria</taxon>
        <taxon>Pseudomonadati</taxon>
        <taxon>Pseudomonadota</taxon>
        <taxon>Alphaproteobacteria</taxon>
        <taxon>Rhodospirillales</taxon>
        <taxon>Rhodospirillaceae</taxon>
        <taxon>Pacificispira</taxon>
    </lineage>
</organism>
<evidence type="ECO:0000256" key="15">
    <source>
        <dbReference type="HAMAP-Rule" id="MF_00283"/>
    </source>
</evidence>
<evidence type="ECO:0000256" key="4">
    <source>
        <dbReference type="ARBA" id="ARBA00022490"/>
    </source>
</evidence>
<accession>A0A7Y0HFL5</accession>
<dbReference type="GO" id="GO:0000287">
    <property type="term" value="F:magnesium ion binding"/>
    <property type="evidence" value="ECO:0007669"/>
    <property type="project" value="UniProtKB-UniRule"/>
</dbReference>
<keyword evidence="12 15" id="KW-0648">Protein biosynthesis</keyword>
<dbReference type="PROSITE" id="PS50886">
    <property type="entry name" value="TRBD"/>
    <property type="match status" value="1"/>
</dbReference>
<evidence type="ECO:0000313" key="20">
    <source>
        <dbReference type="EMBL" id="NMM44723.1"/>
    </source>
</evidence>
<proteinExistence type="inferred from homology"/>
<comment type="subcellular location">
    <subcellularLocation>
        <location evidence="1 15">Cytoplasm</location>
    </subcellularLocation>
</comment>
<dbReference type="SUPFAM" id="SSF46955">
    <property type="entry name" value="Putative DNA-binding domain"/>
    <property type="match status" value="1"/>
</dbReference>
<evidence type="ECO:0000259" key="19">
    <source>
        <dbReference type="PROSITE" id="PS51483"/>
    </source>
</evidence>
<dbReference type="SMART" id="SM00873">
    <property type="entry name" value="B3_4"/>
    <property type="match status" value="1"/>
</dbReference>
<dbReference type="EC" id="6.1.1.20" evidence="15"/>
<evidence type="ECO:0000256" key="5">
    <source>
        <dbReference type="ARBA" id="ARBA00022555"/>
    </source>
</evidence>
<dbReference type="GO" id="GO:0009328">
    <property type="term" value="C:phenylalanine-tRNA ligase complex"/>
    <property type="evidence" value="ECO:0007669"/>
    <property type="project" value="TreeGrafter"/>
</dbReference>
<gene>
    <name evidence="15" type="primary">pheT</name>
    <name evidence="20" type="ORF">HH303_09555</name>
</gene>
<dbReference type="InterPro" id="IPR045864">
    <property type="entry name" value="aa-tRNA-synth_II/BPL/LPL"/>
</dbReference>
<comment type="cofactor">
    <cofactor evidence="15">
        <name>Mg(2+)</name>
        <dbReference type="ChEBI" id="CHEBI:18420"/>
    </cofactor>
    <text evidence="15">Binds 2 magnesium ions per tetramer.</text>
</comment>
<evidence type="ECO:0000256" key="10">
    <source>
        <dbReference type="ARBA" id="ARBA00022842"/>
    </source>
</evidence>
<keyword evidence="21" id="KW-1185">Reference proteome</keyword>
<dbReference type="AlphaFoldDB" id="A0A7Y0HFL5"/>
<dbReference type="Gene3D" id="3.30.70.380">
    <property type="entry name" value="Ferrodoxin-fold anticodon-binding domain"/>
    <property type="match status" value="1"/>
</dbReference>
<dbReference type="InterPro" id="IPR033714">
    <property type="entry name" value="tRNA_bind_bactPheRS"/>
</dbReference>
<protein>
    <recommendedName>
        <fullName evidence="15">Phenylalanine--tRNA ligase beta subunit</fullName>
        <ecNumber evidence="15">6.1.1.20</ecNumber>
    </recommendedName>
    <alternativeName>
        <fullName evidence="15">Phenylalanyl-tRNA synthetase beta subunit</fullName>
        <shortName evidence="15">PheRS</shortName>
    </alternativeName>
</protein>
<dbReference type="InterPro" id="IPR041616">
    <property type="entry name" value="PheRS_beta_core"/>
</dbReference>
<evidence type="ECO:0000256" key="7">
    <source>
        <dbReference type="ARBA" id="ARBA00022723"/>
    </source>
</evidence>
<dbReference type="SMART" id="SM00874">
    <property type="entry name" value="B5"/>
    <property type="match status" value="1"/>
</dbReference>
<dbReference type="SUPFAM" id="SSF56037">
    <property type="entry name" value="PheT/TilS domain"/>
    <property type="match status" value="1"/>
</dbReference>
<dbReference type="SUPFAM" id="SSF55681">
    <property type="entry name" value="Class II aaRS and biotin synthetases"/>
    <property type="match status" value="1"/>
</dbReference>
<comment type="caution">
    <text evidence="20">The sequence shown here is derived from an EMBL/GenBank/DDBJ whole genome shotgun (WGS) entry which is preliminary data.</text>
</comment>
<dbReference type="Pfam" id="PF03147">
    <property type="entry name" value="FDX-ACB"/>
    <property type="match status" value="1"/>
</dbReference>
<dbReference type="FunFam" id="2.40.50.140:FF:000045">
    <property type="entry name" value="Phenylalanine--tRNA ligase beta subunit"/>
    <property type="match status" value="1"/>
</dbReference>
<dbReference type="HAMAP" id="MF_00283">
    <property type="entry name" value="Phe_tRNA_synth_beta1"/>
    <property type="match status" value="1"/>
</dbReference>
<comment type="similarity">
    <text evidence="2 15">Belongs to the phenylalanyl-tRNA synthetase beta subunit family. Type 1 subfamily.</text>
</comment>
<dbReference type="GO" id="GO:0006432">
    <property type="term" value="P:phenylalanyl-tRNA aminoacylation"/>
    <property type="evidence" value="ECO:0007669"/>
    <property type="project" value="UniProtKB-UniRule"/>
</dbReference>
<dbReference type="NCBIfam" id="NF045760">
    <property type="entry name" value="YtpR"/>
    <property type="match status" value="1"/>
</dbReference>
<evidence type="ECO:0000256" key="16">
    <source>
        <dbReference type="PROSITE-ProRule" id="PRU00209"/>
    </source>
</evidence>
<keyword evidence="6 15" id="KW-0436">Ligase</keyword>
<evidence type="ECO:0000256" key="8">
    <source>
        <dbReference type="ARBA" id="ARBA00022741"/>
    </source>
</evidence>
<evidence type="ECO:0000256" key="14">
    <source>
        <dbReference type="ARBA" id="ARBA00049255"/>
    </source>
</evidence>
<comment type="subunit">
    <text evidence="3 15">Tetramer of two alpha and two beta subunits.</text>
</comment>
<dbReference type="InterPro" id="IPR036690">
    <property type="entry name" value="Fdx_antiC-bd_sf"/>
</dbReference>
<dbReference type="PANTHER" id="PTHR10947">
    <property type="entry name" value="PHENYLALANYL-TRNA SYNTHETASE BETA CHAIN AND LEUCINE-RICH REPEAT-CONTAINING PROTEIN 47"/>
    <property type="match status" value="1"/>
</dbReference>
<dbReference type="Gene3D" id="3.30.930.10">
    <property type="entry name" value="Bira Bifunctional Protein, Domain 2"/>
    <property type="match status" value="1"/>
</dbReference>
<feature type="domain" description="B5" evidence="19">
    <location>
        <begin position="402"/>
        <end position="477"/>
    </location>
</feature>
<dbReference type="InterPro" id="IPR020825">
    <property type="entry name" value="Phe-tRNA_synthase-like_B3/B4"/>
</dbReference>
<dbReference type="PROSITE" id="PS51447">
    <property type="entry name" value="FDX_ACB"/>
    <property type="match status" value="1"/>
</dbReference>
<comment type="catalytic activity">
    <reaction evidence="14 15">
        <text>tRNA(Phe) + L-phenylalanine + ATP = L-phenylalanyl-tRNA(Phe) + AMP + diphosphate + H(+)</text>
        <dbReference type="Rhea" id="RHEA:19413"/>
        <dbReference type="Rhea" id="RHEA-COMP:9668"/>
        <dbReference type="Rhea" id="RHEA-COMP:9699"/>
        <dbReference type="ChEBI" id="CHEBI:15378"/>
        <dbReference type="ChEBI" id="CHEBI:30616"/>
        <dbReference type="ChEBI" id="CHEBI:33019"/>
        <dbReference type="ChEBI" id="CHEBI:58095"/>
        <dbReference type="ChEBI" id="CHEBI:78442"/>
        <dbReference type="ChEBI" id="CHEBI:78531"/>
        <dbReference type="ChEBI" id="CHEBI:456215"/>
        <dbReference type="EC" id="6.1.1.20"/>
    </reaction>
</comment>
<evidence type="ECO:0000256" key="12">
    <source>
        <dbReference type="ARBA" id="ARBA00022917"/>
    </source>
</evidence>
<dbReference type="Pfam" id="PF03483">
    <property type="entry name" value="B3_4"/>
    <property type="match status" value="1"/>
</dbReference>
<reference evidence="20 21" key="1">
    <citation type="submission" date="2020-04" db="EMBL/GenBank/DDBJ databases">
        <title>Rhodospirillaceae bacterium KN72 isolated from deep sea.</title>
        <authorList>
            <person name="Zhang D.-C."/>
        </authorList>
    </citation>
    <scope>NUCLEOTIDE SEQUENCE [LARGE SCALE GENOMIC DNA]</scope>
    <source>
        <strain evidence="20 21">KN72</strain>
    </source>
</reference>
<dbReference type="Proteomes" id="UP000539372">
    <property type="component" value="Unassembled WGS sequence"/>
</dbReference>
<evidence type="ECO:0000259" key="18">
    <source>
        <dbReference type="PROSITE" id="PS51447"/>
    </source>
</evidence>
<dbReference type="Pfam" id="PF03484">
    <property type="entry name" value="B5"/>
    <property type="match status" value="1"/>
</dbReference>
<evidence type="ECO:0000313" key="21">
    <source>
        <dbReference type="Proteomes" id="UP000539372"/>
    </source>
</evidence>
<dbReference type="InterPro" id="IPR012340">
    <property type="entry name" value="NA-bd_OB-fold"/>
</dbReference>
<dbReference type="SUPFAM" id="SSF50249">
    <property type="entry name" value="Nucleic acid-binding proteins"/>
    <property type="match status" value="1"/>
</dbReference>
<dbReference type="Gene3D" id="3.50.40.10">
    <property type="entry name" value="Phenylalanyl-trna Synthetase, Chain B, domain 3"/>
    <property type="match status" value="1"/>
</dbReference>
<keyword evidence="4 15" id="KW-0963">Cytoplasm</keyword>
<evidence type="ECO:0000256" key="13">
    <source>
        <dbReference type="ARBA" id="ARBA00023146"/>
    </source>
</evidence>
<dbReference type="InterPro" id="IPR004532">
    <property type="entry name" value="Phe-tRNA-ligase_IIc_bsu_bact"/>
</dbReference>
<evidence type="ECO:0000256" key="6">
    <source>
        <dbReference type="ARBA" id="ARBA00022598"/>
    </source>
</evidence>
<keyword evidence="11 16" id="KW-0694">RNA-binding</keyword>
<dbReference type="GO" id="GO:0005524">
    <property type="term" value="F:ATP binding"/>
    <property type="evidence" value="ECO:0007669"/>
    <property type="project" value="UniProtKB-UniRule"/>
</dbReference>
<evidence type="ECO:0000256" key="9">
    <source>
        <dbReference type="ARBA" id="ARBA00022840"/>
    </source>
</evidence>
<dbReference type="SMART" id="SM00896">
    <property type="entry name" value="FDX-ACB"/>
    <property type="match status" value="1"/>
</dbReference>
<evidence type="ECO:0000256" key="2">
    <source>
        <dbReference type="ARBA" id="ARBA00008653"/>
    </source>
</evidence>
<dbReference type="InterPro" id="IPR045060">
    <property type="entry name" value="Phe-tRNA-ligase_IIc_bsu"/>
</dbReference>
<comment type="caution">
    <text evidence="15">Lacks conserved residue(s) required for the propagation of feature annotation.</text>
</comment>
<evidence type="ECO:0000256" key="1">
    <source>
        <dbReference type="ARBA" id="ARBA00004496"/>
    </source>
</evidence>
<dbReference type="EMBL" id="JABBNT010000003">
    <property type="protein sequence ID" value="NMM44723.1"/>
    <property type="molecule type" value="Genomic_DNA"/>
</dbReference>
<dbReference type="Pfam" id="PF01588">
    <property type="entry name" value="tRNA_bind"/>
    <property type="match status" value="1"/>
</dbReference>
<feature type="binding site" evidence="15">
    <location>
        <position position="464"/>
    </location>
    <ligand>
        <name>Mg(2+)</name>
        <dbReference type="ChEBI" id="CHEBI:18420"/>
        <note>shared with alpha subunit</note>
    </ligand>
</feature>
<dbReference type="InterPro" id="IPR005147">
    <property type="entry name" value="tRNA_synthase_B5-dom"/>
</dbReference>
<keyword evidence="5 16" id="KW-0820">tRNA-binding</keyword>
<dbReference type="GO" id="GO:0004826">
    <property type="term" value="F:phenylalanine-tRNA ligase activity"/>
    <property type="evidence" value="ECO:0007669"/>
    <property type="project" value="UniProtKB-UniRule"/>
</dbReference>
<dbReference type="NCBIfam" id="TIGR00472">
    <property type="entry name" value="pheT_bact"/>
    <property type="match status" value="1"/>
</dbReference>
<dbReference type="Pfam" id="PF17759">
    <property type="entry name" value="tRNA_synthFbeta"/>
    <property type="match status" value="1"/>
</dbReference>
<dbReference type="CDD" id="cd02796">
    <property type="entry name" value="tRNA_bind_bactPheRS"/>
    <property type="match status" value="1"/>
</dbReference>
<feature type="binding site" evidence="15">
    <location>
        <position position="455"/>
    </location>
    <ligand>
        <name>Mg(2+)</name>
        <dbReference type="ChEBI" id="CHEBI:18420"/>
        <note>shared with alpha subunit</note>
    </ligand>
</feature>
<dbReference type="PROSITE" id="PS51483">
    <property type="entry name" value="B5"/>
    <property type="match status" value="1"/>
</dbReference>
<dbReference type="RefSeq" id="WP_169625124.1">
    <property type="nucleotide sequence ID" value="NZ_JABBNT010000003.1"/>
</dbReference>
<feature type="domain" description="FDX-ACB" evidence="18">
    <location>
        <begin position="709"/>
        <end position="801"/>
    </location>
</feature>
<feature type="domain" description="TRNA-binding" evidence="17">
    <location>
        <begin position="39"/>
        <end position="149"/>
    </location>
</feature>
<keyword evidence="10 15" id="KW-0460">Magnesium</keyword>
<dbReference type="Gene3D" id="3.30.56.10">
    <property type="match status" value="2"/>
</dbReference>
<dbReference type="InterPro" id="IPR002547">
    <property type="entry name" value="tRNA-bd_dom"/>
</dbReference>
<keyword evidence="7 15" id="KW-0479">Metal-binding</keyword>
<keyword evidence="13 15" id="KW-0030">Aminoacyl-tRNA synthetase</keyword>
<evidence type="ECO:0000256" key="11">
    <source>
        <dbReference type="ARBA" id="ARBA00022884"/>
    </source>
</evidence>
<dbReference type="InterPro" id="IPR005146">
    <property type="entry name" value="B3/B4_tRNA-bd"/>
</dbReference>
<dbReference type="InterPro" id="IPR005121">
    <property type="entry name" value="Fdx_antiC-bd"/>
</dbReference>
<dbReference type="SUPFAM" id="SSF54991">
    <property type="entry name" value="Anticodon-binding domain of PheRS"/>
    <property type="match status" value="1"/>
</dbReference>
<dbReference type="Gene3D" id="2.40.50.140">
    <property type="entry name" value="Nucleic acid-binding proteins"/>
    <property type="match status" value="1"/>
</dbReference>
<keyword evidence="8 15" id="KW-0547">Nucleotide-binding</keyword>
<sequence length="802" mass="86202">MKFTLSWLKDHLETEATLSEITEALTSLGLEVEGVDDPAAKLKPFTIAYVREAKQHPNADRLRVCMVETGDGEVVQVVCGAPNARTGMKGVFAPSGAYVPGTDMTLKPGVIRGEESNGMLCSEREMGLSDDHDGIIDLPEDAPVGASFAEYAGLDDPVIEIAITPDRGDCLGVRGIARDLAAKGLGILKPIDLEPVEGTYDSPLKWARSDDIGDACPYVAGRHFRGVKNGPSPAWVQRRLTAIGLRPISALVDVTNYVTHDLGRPLHVFDAAKVKGDTLLMRRAKDGESILALDGKDYTLEAGMPIISDENGPEGIGGVMGGELSGCTDETTDVFLECAWFDAVAVAETGRKLGIDSDARYRFERGLDTAGLTWGTAVAAKLILEWCGGETSRVVEAGTKPDNTKTIALRPEKLKSFGGLAVPDKEATEILERLGFVTMHPYGMITVNTPSWRNDVEHEQCLIEEVLRVKGFDKIPAVSLERDGALPQPVLTLAQRRVAFAKKQLAQRGMLEAVTWSFMPKGEAVAFGGNAQTLALANPISADLDAMRPSILPNLLAAAQRNSGRGYPDVALFEVGPAYRGRGPKDQDTVATGIRCGKAVPRHWQEKTREPDTFDAKADVLAVLEVCGAPVDKLQVSTDDLPDWYHPGRSGTFRLGPILVARFGEIHPAVAKRYDLKGRVAGFEIFMEAIPQPKVKKGAGKGRPLLKNSAFQPLNRDFAFLVDGDVPAEKLVRAALGADKALVVNAEVFDVYTGEELGGKKSIALSVTLQPVDATLTDKEIDAVAEKIVGNVAKSTGGELRR</sequence>
<dbReference type="CDD" id="cd00769">
    <property type="entry name" value="PheRS_beta_core"/>
    <property type="match status" value="1"/>
</dbReference>
<feature type="binding site" evidence="15">
    <location>
        <position position="465"/>
    </location>
    <ligand>
        <name>Mg(2+)</name>
        <dbReference type="ChEBI" id="CHEBI:18420"/>
        <note>shared with alpha subunit</note>
    </ligand>
</feature>
<keyword evidence="9 15" id="KW-0067">ATP-binding</keyword>
<evidence type="ECO:0000256" key="3">
    <source>
        <dbReference type="ARBA" id="ARBA00011209"/>
    </source>
</evidence>
<dbReference type="PANTHER" id="PTHR10947:SF0">
    <property type="entry name" value="PHENYLALANINE--TRNA LIGASE BETA SUBUNIT"/>
    <property type="match status" value="1"/>
</dbReference>
<dbReference type="GO" id="GO:0000049">
    <property type="term" value="F:tRNA binding"/>
    <property type="evidence" value="ECO:0007669"/>
    <property type="project" value="UniProtKB-UniRule"/>
</dbReference>
<name>A0A7Y0HFL5_9PROT</name>